<dbReference type="PANTHER" id="PTHR40038">
    <property type="entry name" value="MEMBRANE-ASSOCIATED PROTEIN TCAA"/>
    <property type="match status" value="1"/>
</dbReference>
<sequence>MEKMFCPHCGNEIEKGTQFCGNCGYNVEEYLKKKADTQSKNDQTNNAQTGEHQQRSTQKVPKKPMSQKTKISWIVGVVVVVLLIGGYMFGKNYYSADKQLDRIVTALSSDGDLAKYATTDDPSMKINDKNLQPTQKYFKTHKAQLAKFKSSMRNTGSYQNFELKQDGKYLLLFPKYKLNITPAYVTLHTNHAGVKFYQGNKKLATATSDKKSYKAGPYAPGTYSFKTKGTISGNKMQNSATRDLTKSGDDIQMDLKTVSFTIKGFPGSEVYLNDEKLGKIGDTGKYRVTDKPEKGNMEVHLEYKVNDKAVSSKTVNVVKKLTEAQYYGTPSAITPKFEGVISKSDAQTLFENAFIDAQNQSDDAADSFKDGQNNKDFNELYEMSKAFDDDDDIYTFDYEVDVKSVAPDENGTSAVNFQVKFNFDKEDERKVQVFSYPGVVSKDGDDYVINKLGGATKVSEKVY</sequence>
<dbReference type="Proteomes" id="UP000051886">
    <property type="component" value="Unassembled WGS sequence"/>
</dbReference>
<keyword evidence="6" id="KW-1185">Reference proteome</keyword>
<dbReference type="Pfam" id="PF13240">
    <property type="entry name" value="Zn_Ribbon_1"/>
    <property type="match status" value="1"/>
</dbReference>
<feature type="domain" description="TcaA 4th" evidence="4">
    <location>
        <begin position="255"/>
        <end position="318"/>
    </location>
</feature>
<name>A0A0R2LP75_9LACO</name>
<dbReference type="InterPro" id="IPR054530">
    <property type="entry name" value="TcaA_4th"/>
</dbReference>
<dbReference type="PATRIC" id="fig|449659.4.peg.402"/>
<dbReference type="Pfam" id="PF22820">
    <property type="entry name" value="TcaA_3rd_4th"/>
    <property type="match status" value="1"/>
</dbReference>
<keyword evidence="2" id="KW-0472">Membrane</keyword>
<organism evidence="5 6">
    <name type="scientific">Ligilactobacillus pobuzihii</name>
    <dbReference type="NCBI Taxonomy" id="449659"/>
    <lineage>
        <taxon>Bacteria</taxon>
        <taxon>Bacillati</taxon>
        <taxon>Bacillota</taxon>
        <taxon>Bacilli</taxon>
        <taxon>Lactobacillales</taxon>
        <taxon>Lactobacillaceae</taxon>
        <taxon>Ligilactobacillus</taxon>
    </lineage>
</organism>
<evidence type="ECO:0000259" key="4">
    <source>
        <dbReference type="Pfam" id="PF22820"/>
    </source>
</evidence>
<evidence type="ECO:0000256" key="2">
    <source>
        <dbReference type="SAM" id="Phobius"/>
    </source>
</evidence>
<feature type="domain" description="Zinc-ribbon" evidence="3">
    <location>
        <begin position="5"/>
        <end position="26"/>
    </location>
</feature>
<evidence type="ECO:0000256" key="1">
    <source>
        <dbReference type="SAM" id="MobiDB-lite"/>
    </source>
</evidence>
<protein>
    <submittedName>
        <fullName evidence="5">Uncharacterized protein</fullName>
    </submittedName>
</protein>
<accession>A0A0R2LP75</accession>
<feature type="transmembrane region" description="Helical" evidence="2">
    <location>
        <begin position="71"/>
        <end position="90"/>
    </location>
</feature>
<evidence type="ECO:0000313" key="6">
    <source>
        <dbReference type="Proteomes" id="UP000051886"/>
    </source>
</evidence>
<reference evidence="5 6" key="1">
    <citation type="journal article" date="2015" name="Genome Announc.">
        <title>Expanding the biotechnology potential of lactobacilli through comparative genomics of 213 strains and associated genera.</title>
        <authorList>
            <person name="Sun Z."/>
            <person name="Harris H.M."/>
            <person name="McCann A."/>
            <person name="Guo C."/>
            <person name="Argimon S."/>
            <person name="Zhang W."/>
            <person name="Yang X."/>
            <person name="Jeffery I.B."/>
            <person name="Cooney J.C."/>
            <person name="Kagawa T.F."/>
            <person name="Liu W."/>
            <person name="Song Y."/>
            <person name="Salvetti E."/>
            <person name="Wrobel A."/>
            <person name="Rasinkangas P."/>
            <person name="Parkhill J."/>
            <person name="Rea M.C."/>
            <person name="O'Sullivan O."/>
            <person name="Ritari J."/>
            <person name="Douillard F.P."/>
            <person name="Paul Ross R."/>
            <person name="Yang R."/>
            <person name="Briner A.E."/>
            <person name="Felis G.E."/>
            <person name="de Vos W.M."/>
            <person name="Barrangou R."/>
            <person name="Klaenhammer T.R."/>
            <person name="Caufield P.W."/>
            <person name="Cui Y."/>
            <person name="Zhang H."/>
            <person name="O'Toole P.W."/>
        </authorList>
    </citation>
    <scope>NUCLEOTIDE SEQUENCE [LARGE SCALE GENOMIC DNA]</scope>
    <source>
        <strain evidence="5 6">NBRC 103219</strain>
    </source>
</reference>
<dbReference type="STRING" id="449659.IV66_GL000401"/>
<dbReference type="OrthoDB" id="2327418at2"/>
<dbReference type="AlphaFoldDB" id="A0A0R2LP75"/>
<evidence type="ECO:0000313" key="5">
    <source>
        <dbReference type="EMBL" id="KRO01328.1"/>
    </source>
</evidence>
<feature type="region of interest" description="Disordered" evidence="1">
    <location>
        <begin position="36"/>
        <end position="64"/>
    </location>
</feature>
<comment type="caution">
    <text evidence="5">The sequence shown here is derived from an EMBL/GenBank/DDBJ whole genome shotgun (WGS) entry which is preliminary data.</text>
</comment>
<dbReference type="PANTHER" id="PTHR40038:SF1">
    <property type="entry name" value="MEMBRANE-ASSOCIATED PROTEIN TCAA"/>
    <property type="match status" value="1"/>
</dbReference>
<feature type="compositionally biased region" description="Polar residues" evidence="1">
    <location>
        <begin position="40"/>
        <end position="59"/>
    </location>
</feature>
<keyword evidence="2" id="KW-0812">Transmembrane</keyword>
<proteinExistence type="predicted"/>
<gene>
    <name evidence="5" type="ORF">IV66_GL000401</name>
</gene>
<dbReference type="EMBL" id="JQCN01000010">
    <property type="protein sequence ID" value="KRO01328.1"/>
    <property type="molecule type" value="Genomic_DNA"/>
</dbReference>
<dbReference type="RefSeq" id="WP_017867118.1">
    <property type="nucleotide sequence ID" value="NZ_BJYB01000027.1"/>
</dbReference>
<evidence type="ECO:0000259" key="3">
    <source>
        <dbReference type="Pfam" id="PF13240"/>
    </source>
</evidence>
<keyword evidence="2" id="KW-1133">Transmembrane helix</keyword>
<dbReference type="InterPro" id="IPR026870">
    <property type="entry name" value="Zinc_ribbon_dom"/>
</dbReference>